<comment type="caution">
    <text evidence="1">The sequence shown here is derived from an EMBL/GenBank/DDBJ whole genome shotgun (WGS) entry which is preliminary data.</text>
</comment>
<keyword evidence="2" id="KW-1185">Reference proteome</keyword>
<organism evidence="1 2">
    <name type="scientific">Ramlibacter montanisoli</name>
    <dbReference type="NCBI Taxonomy" id="2732512"/>
    <lineage>
        <taxon>Bacteria</taxon>
        <taxon>Pseudomonadati</taxon>
        <taxon>Pseudomonadota</taxon>
        <taxon>Betaproteobacteria</taxon>
        <taxon>Burkholderiales</taxon>
        <taxon>Comamonadaceae</taxon>
        <taxon>Ramlibacter</taxon>
    </lineage>
</organism>
<protein>
    <submittedName>
        <fullName evidence="1">Uncharacterized protein</fullName>
    </submittedName>
</protein>
<sequence length="123" mass="13323">MRSTTSAAALQFHRHAHRGAGVLETRQGGGVHVGVEPAVVPGVQALQLLVEAFAGRLAARGIDVGIHQREVPLLEVDALALVAEEQVLPHGLRKLVQHLVRKGFQQQCSIHRFHLDSSPDVTR</sequence>
<dbReference type="RefSeq" id="WP_171557604.1">
    <property type="nucleotide sequence ID" value="NZ_JABFCS010000001.1"/>
</dbReference>
<dbReference type="AlphaFoldDB" id="A0A849KD69"/>
<evidence type="ECO:0000313" key="2">
    <source>
        <dbReference type="Proteomes" id="UP000552954"/>
    </source>
</evidence>
<evidence type="ECO:0000313" key="1">
    <source>
        <dbReference type="EMBL" id="NNU42945.1"/>
    </source>
</evidence>
<gene>
    <name evidence="1" type="ORF">HK415_06860</name>
</gene>
<name>A0A849KD69_9BURK</name>
<proteinExistence type="predicted"/>
<reference evidence="1 2" key="2">
    <citation type="submission" date="2020-06" db="EMBL/GenBank/DDBJ databases">
        <title>Ramlibacter rhizophilus sp. nov., isolated from rhizosphere soil of national flower Mugunghwa from South Korea.</title>
        <authorList>
            <person name="Zheng-Fei Y."/>
            <person name="Huan T."/>
        </authorList>
    </citation>
    <scope>NUCLEOTIDE SEQUENCE [LARGE SCALE GENOMIC DNA]</scope>
    <source>
        <strain evidence="1 2">B156</strain>
    </source>
</reference>
<accession>A0A849KD69</accession>
<reference evidence="1 2" key="1">
    <citation type="submission" date="2020-05" db="EMBL/GenBank/DDBJ databases">
        <authorList>
            <person name="Khan S.A."/>
            <person name="Jeon C.O."/>
            <person name="Chun B.H."/>
        </authorList>
    </citation>
    <scope>NUCLEOTIDE SEQUENCE [LARGE SCALE GENOMIC DNA]</scope>
    <source>
        <strain evidence="1 2">B156</strain>
    </source>
</reference>
<dbReference type="EMBL" id="JABFCS010000001">
    <property type="protein sequence ID" value="NNU42945.1"/>
    <property type="molecule type" value="Genomic_DNA"/>
</dbReference>
<dbReference type="Proteomes" id="UP000552954">
    <property type="component" value="Unassembled WGS sequence"/>
</dbReference>